<dbReference type="PANTHER" id="PTHR24243">
    <property type="entry name" value="G-PROTEIN COUPLED RECEPTOR"/>
    <property type="match status" value="1"/>
</dbReference>
<evidence type="ECO:0000256" key="6">
    <source>
        <dbReference type="ARBA" id="ARBA00023170"/>
    </source>
</evidence>
<keyword evidence="6" id="KW-0675">Receptor</keyword>
<dbReference type="EMBL" id="CAJOBB010001480">
    <property type="protein sequence ID" value="CAF3863345.1"/>
    <property type="molecule type" value="Genomic_DNA"/>
</dbReference>
<dbReference type="GO" id="GO:0004930">
    <property type="term" value="F:G protein-coupled receptor activity"/>
    <property type="evidence" value="ECO:0007669"/>
    <property type="project" value="UniProtKB-KW"/>
</dbReference>
<dbReference type="PROSITE" id="PS50262">
    <property type="entry name" value="G_PROTEIN_RECEP_F1_2"/>
    <property type="match status" value="1"/>
</dbReference>
<evidence type="ECO:0000313" key="13">
    <source>
        <dbReference type="EMBL" id="CAF3495504.1"/>
    </source>
</evidence>
<feature type="transmembrane region" description="Helical" evidence="8">
    <location>
        <begin position="170"/>
        <end position="195"/>
    </location>
</feature>
<evidence type="ECO:0000313" key="12">
    <source>
        <dbReference type="EMBL" id="CAF0962726.1"/>
    </source>
</evidence>
<feature type="domain" description="G-protein coupled receptors family 1 profile" evidence="9">
    <location>
        <begin position="1"/>
        <end position="223"/>
    </location>
</feature>
<dbReference type="Gene3D" id="1.20.1070.10">
    <property type="entry name" value="Rhodopsin 7-helix transmembrane proteins"/>
    <property type="match status" value="1"/>
</dbReference>
<protein>
    <recommendedName>
        <fullName evidence="9">G-protein coupled receptors family 1 profile domain-containing protein</fullName>
    </recommendedName>
</protein>
<dbReference type="Proteomes" id="UP000663844">
    <property type="component" value="Unassembled WGS sequence"/>
</dbReference>
<evidence type="ECO:0000256" key="1">
    <source>
        <dbReference type="ARBA" id="ARBA00004141"/>
    </source>
</evidence>
<dbReference type="EMBL" id="CAJOAZ010000027">
    <property type="protein sequence ID" value="CAF3495504.1"/>
    <property type="molecule type" value="Genomic_DNA"/>
</dbReference>
<dbReference type="Proteomes" id="UP000663881">
    <property type="component" value="Unassembled WGS sequence"/>
</dbReference>
<evidence type="ECO:0000313" key="16">
    <source>
        <dbReference type="Proteomes" id="UP000663845"/>
    </source>
</evidence>
<dbReference type="Proteomes" id="UP000663845">
    <property type="component" value="Unassembled WGS sequence"/>
</dbReference>
<sequence length="300" mass="35580">MHISPFSCFFFFIINRLFAALCSWLITCFTVIRFINIFQRLNTIRSNIILVICLTIIFSIANSYLIVTLDYHRGENLLTYDNFSIDTNDYSHNSTRCFIRPEYHDDPLTLFLNIIVAGFLNLVLPSMLTFIVNIAIVCYIKRVYETQICEYTGRRSDNSGASYRSTRSTLLFISITYTLCYLPYCIIQLLLIPFGDIVSTLYEWTEIAFILRYISHSINFYAYIFTSQRFRRDIILLFRNLYRPCLYMKERNRRRKKTIRERIALHHYQFASVPTPDTVETKLPGHPRRLTLLRIPNQNH</sequence>
<dbReference type="GO" id="GO:0005886">
    <property type="term" value="C:plasma membrane"/>
    <property type="evidence" value="ECO:0007669"/>
    <property type="project" value="TreeGrafter"/>
</dbReference>
<keyword evidence="2 8" id="KW-0812">Transmembrane</keyword>
<gene>
    <name evidence="11" type="ORF">IZO911_LOCUS9215</name>
    <name evidence="10" type="ORF">JYZ213_LOCUS6892</name>
    <name evidence="14" type="ORF">KXQ929_LOCUS20781</name>
    <name evidence="15" type="ORF">OKA104_LOCUS38435</name>
    <name evidence="13" type="ORF">OXD698_LOCUS995</name>
    <name evidence="12" type="ORF">VCS650_LOCUS12689</name>
</gene>
<feature type="transmembrane region" description="Helical" evidence="8">
    <location>
        <begin position="207"/>
        <end position="226"/>
    </location>
</feature>
<evidence type="ECO:0000256" key="4">
    <source>
        <dbReference type="ARBA" id="ARBA00023040"/>
    </source>
</evidence>
<comment type="subcellular location">
    <subcellularLocation>
        <location evidence="1">Membrane</location>
        <topology evidence="1">Multi-pass membrane protein</topology>
    </subcellularLocation>
</comment>
<dbReference type="SUPFAM" id="SSF81321">
    <property type="entry name" value="Family A G protein-coupled receptor-like"/>
    <property type="match status" value="1"/>
</dbReference>
<proteinExistence type="predicted"/>
<feature type="transmembrane region" description="Helical" evidence="8">
    <location>
        <begin position="12"/>
        <end position="35"/>
    </location>
</feature>
<dbReference type="Proteomes" id="UP000663868">
    <property type="component" value="Unassembled WGS sequence"/>
</dbReference>
<evidence type="ECO:0000259" key="9">
    <source>
        <dbReference type="PROSITE" id="PS50262"/>
    </source>
</evidence>
<name>A0A813V626_9BILA</name>
<feature type="transmembrane region" description="Helical" evidence="8">
    <location>
        <begin position="110"/>
        <end position="140"/>
    </location>
</feature>
<reference evidence="10" key="1">
    <citation type="submission" date="2021-02" db="EMBL/GenBank/DDBJ databases">
        <authorList>
            <person name="Nowell W R."/>
        </authorList>
    </citation>
    <scope>NUCLEOTIDE SEQUENCE</scope>
</reference>
<evidence type="ECO:0000313" key="15">
    <source>
        <dbReference type="EMBL" id="CAF4154471.1"/>
    </source>
</evidence>
<keyword evidence="7" id="KW-0807">Transducer</keyword>
<keyword evidence="3 8" id="KW-1133">Transmembrane helix</keyword>
<evidence type="ECO:0000256" key="8">
    <source>
        <dbReference type="SAM" id="Phobius"/>
    </source>
</evidence>
<dbReference type="InterPro" id="IPR017452">
    <property type="entry name" value="GPCR_Rhodpsn_7TM"/>
</dbReference>
<dbReference type="EMBL" id="CAJNON010000099">
    <property type="protein sequence ID" value="CAF0962726.1"/>
    <property type="molecule type" value="Genomic_DNA"/>
</dbReference>
<accession>A0A813V626</accession>
<dbReference type="Proteomes" id="UP000663891">
    <property type="component" value="Unassembled WGS sequence"/>
</dbReference>
<dbReference type="CDD" id="cd00637">
    <property type="entry name" value="7tm_classA_rhodopsin-like"/>
    <property type="match status" value="1"/>
</dbReference>
<evidence type="ECO:0000313" key="11">
    <source>
        <dbReference type="EMBL" id="CAF0843913.1"/>
    </source>
</evidence>
<keyword evidence="5 8" id="KW-0472">Membrane</keyword>
<keyword evidence="4" id="KW-0297">G-protein coupled receptor</keyword>
<evidence type="ECO:0000256" key="5">
    <source>
        <dbReference type="ARBA" id="ARBA00023136"/>
    </source>
</evidence>
<evidence type="ECO:0000313" key="10">
    <source>
        <dbReference type="EMBL" id="CAF0832111.1"/>
    </source>
</evidence>
<dbReference type="AlphaFoldDB" id="A0A813V626"/>
<evidence type="ECO:0000256" key="3">
    <source>
        <dbReference type="ARBA" id="ARBA00022989"/>
    </source>
</evidence>
<dbReference type="PANTHER" id="PTHR24243:SF233">
    <property type="entry name" value="THYROTROPIN-RELEASING HORMONE RECEPTOR"/>
    <property type="match status" value="1"/>
</dbReference>
<organism evidence="10 16">
    <name type="scientific">Adineta steineri</name>
    <dbReference type="NCBI Taxonomy" id="433720"/>
    <lineage>
        <taxon>Eukaryota</taxon>
        <taxon>Metazoa</taxon>
        <taxon>Spiralia</taxon>
        <taxon>Gnathifera</taxon>
        <taxon>Rotifera</taxon>
        <taxon>Eurotatoria</taxon>
        <taxon>Bdelloidea</taxon>
        <taxon>Adinetida</taxon>
        <taxon>Adinetidae</taxon>
        <taxon>Adineta</taxon>
    </lineage>
</organism>
<evidence type="ECO:0000256" key="2">
    <source>
        <dbReference type="ARBA" id="ARBA00022692"/>
    </source>
</evidence>
<dbReference type="EMBL" id="CAJNOG010000044">
    <property type="protein sequence ID" value="CAF0832111.1"/>
    <property type="molecule type" value="Genomic_DNA"/>
</dbReference>
<evidence type="ECO:0000313" key="14">
    <source>
        <dbReference type="EMBL" id="CAF3863345.1"/>
    </source>
</evidence>
<evidence type="ECO:0000256" key="7">
    <source>
        <dbReference type="ARBA" id="ARBA00023224"/>
    </source>
</evidence>
<dbReference type="EMBL" id="CAJNOE010000064">
    <property type="protein sequence ID" value="CAF0843913.1"/>
    <property type="molecule type" value="Genomic_DNA"/>
</dbReference>
<comment type="caution">
    <text evidence="10">The sequence shown here is derived from an EMBL/GenBank/DDBJ whole genome shotgun (WGS) entry which is preliminary data.</text>
</comment>
<dbReference type="OrthoDB" id="10018363at2759"/>
<feature type="transmembrane region" description="Helical" evidence="8">
    <location>
        <begin position="47"/>
        <end position="67"/>
    </location>
</feature>
<dbReference type="EMBL" id="CAJOAY010006943">
    <property type="protein sequence ID" value="CAF4154471.1"/>
    <property type="molecule type" value="Genomic_DNA"/>
</dbReference>
<dbReference type="Proteomes" id="UP000663860">
    <property type="component" value="Unassembled WGS sequence"/>
</dbReference>